<comment type="similarity">
    <text evidence="7">In the C-terminal section; belongs to the transglycosylase Slt family.</text>
</comment>
<dbReference type="InterPro" id="IPR008258">
    <property type="entry name" value="Transglycosylase_SLT_dom_1"/>
</dbReference>
<dbReference type="RefSeq" id="WP_007185276.1">
    <property type="nucleotide sequence ID" value="NZ_AKGD01000001.1"/>
</dbReference>
<evidence type="ECO:0000259" key="8">
    <source>
        <dbReference type="SMART" id="SM00062"/>
    </source>
</evidence>
<dbReference type="Pfam" id="PF01464">
    <property type="entry name" value="SLT"/>
    <property type="match status" value="1"/>
</dbReference>
<evidence type="ECO:0000256" key="1">
    <source>
        <dbReference type="ARBA" id="ARBA00010333"/>
    </source>
</evidence>
<comment type="function">
    <text evidence="7">Murein-degrading enzyme that degrades murein glycan strands and insoluble, high-molecular weight murein sacculi, with the concomitant formation of a 1,6-anhydromuramoyl product. Lytic transglycosylases (LTs) play an integral role in the metabolism of the peptidoglycan (PG) sacculus. Their lytic action creates space within the PG sacculus to allow for its expansion as well as for the insertion of various structures such as secretion systems and flagella.</text>
</comment>
<dbReference type="InterPro" id="IPR023703">
    <property type="entry name" value="MltF"/>
</dbReference>
<dbReference type="EMBL" id="AKGD01000001">
    <property type="protein sequence ID" value="EIT72196.1"/>
    <property type="molecule type" value="Genomic_DNA"/>
</dbReference>
<dbReference type="AlphaFoldDB" id="I8I686"/>
<comment type="caution">
    <text evidence="7">Lacks conserved residue(s) required for the propagation of feature annotation.</text>
</comment>
<evidence type="ECO:0000256" key="4">
    <source>
        <dbReference type="ARBA" id="ARBA00023237"/>
    </source>
</evidence>
<organism evidence="9 10">
    <name type="scientific">Hydrocarboniphaga effusa AP103</name>
    <dbReference type="NCBI Taxonomy" id="1172194"/>
    <lineage>
        <taxon>Bacteria</taxon>
        <taxon>Pseudomonadati</taxon>
        <taxon>Pseudomonadota</taxon>
        <taxon>Gammaproteobacteria</taxon>
        <taxon>Nevskiales</taxon>
        <taxon>Nevskiaceae</taxon>
        <taxon>Hydrocarboniphaga</taxon>
    </lineage>
</organism>
<dbReference type="EC" id="4.2.2.n1" evidence="7"/>
<comment type="domain">
    <text evidence="7">The N-terminal domain does not have lytic activity and probably modulates enzymatic activity. The C-terminal domain is the catalytic active domain.</text>
</comment>
<evidence type="ECO:0000313" key="10">
    <source>
        <dbReference type="Proteomes" id="UP000003704"/>
    </source>
</evidence>
<dbReference type="CDD" id="cd13403">
    <property type="entry name" value="MLTF-like"/>
    <property type="match status" value="1"/>
</dbReference>
<evidence type="ECO:0000256" key="6">
    <source>
        <dbReference type="ARBA" id="ARBA00023316"/>
    </source>
</evidence>
<dbReference type="InterPro" id="IPR001638">
    <property type="entry name" value="Solute-binding_3/MltF_N"/>
</dbReference>
<dbReference type="NCBIfam" id="NF008112">
    <property type="entry name" value="PRK10859.1"/>
    <property type="match status" value="1"/>
</dbReference>
<dbReference type="GO" id="GO:0009253">
    <property type="term" value="P:peptidoglycan catabolic process"/>
    <property type="evidence" value="ECO:0007669"/>
    <property type="project" value="TreeGrafter"/>
</dbReference>
<dbReference type="InterPro" id="IPR023346">
    <property type="entry name" value="Lysozyme-like_dom_sf"/>
</dbReference>
<dbReference type="GO" id="GO:0008933">
    <property type="term" value="F:peptidoglycan lytic transglycosylase activity"/>
    <property type="evidence" value="ECO:0007669"/>
    <property type="project" value="UniProtKB-UniRule"/>
</dbReference>
<keyword evidence="4 7" id="KW-0998">Cell outer membrane</keyword>
<dbReference type="SUPFAM" id="SSF53850">
    <property type="entry name" value="Periplasmic binding protein-like II"/>
    <property type="match status" value="1"/>
</dbReference>
<sequence>MAALFSVAAACSLTTCTPSVTALEKVRMTGVLRVATVNSPTSYFVGPDGATGFDYDLASGFAKQLGVELQIEVVASAPDALELARQGKVDMAAAGLAVTPQRETMVSFSPPVRSVVPQLVYRMGQKRPKSWEELDGGRLAVPSRSAQTELLAAQRLQYSGLQWEEVEEGDAEDLLEQVADGNLDYTLVNSDLVSINQRYYPKLRVAFAGAESQPLAWAFPKSHDNSLTQAAADYITGAGKLELARLQDRHFGHIEAVDHIGAVALATHMQTRLPAYRKSFEAAARKSKLDWRLLAAIAYQESHWDSAAVSPTGVRGIMQLTMQTALHLKVDDREDPLQSISGGARYIRGILNDLPEDIGEPDRTWLALSAYNMGTAHLNDARKLTQKLGGDPNRWLDVRNNLPLLTQPRWYRQTEHGYARGRQAMEFVSNVRTYYDMLVWLSESTSPPLQSVQADSTLLDEQTIPAGGAVAAEVAIPDPSEVLRIRAPIL</sequence>
<dbReference type="Gene3D" id="3.40.190.10">
    <property type="entry name" value="Periplasmic binding protein-like II"/>
    <property type="match status" value="2"/>
</dbReference>
<reference evidence="9 10" key="1">
    <citation type="journal article" date="2012" name="J. Bacteriol.">
        <title>Genome Sequence of n-Alkane-Degrading Hydrocarboniphaga effusa Strain AP103T (ATCC BAA-332T).</title>
        <authorList>
            <person name="Chang H.K."/>
            <person name="Zylstra G.J."/>
            <person name="Chae J.C."/>
        </authorList>
    </citation>
    <scope>NUCLEOTIDE SEQUENCE [LARGE SCALE GENOMIC DNA]</scope>
    <source>
        <strain evidence="9 10">AP103</strain>
    </source>
</reference>
<dbReference type="GO" id="GO:0009279">
    <property type="term" value="C:cell outer membrane"/>
    <property type="evidence" value="ECO:0007669"/>
    <property type="project" value="UniProtKB-SubCell"/>
</dbReference>
<dbReference type="SUPFAM" id="SSF53955">
    <property type="entry name" value="Lysozyme-like"/>
    <property type="match status" value="1"/>
</dbReference>
<evidence type="ECO:0000256" key="7">
    <source>
        <dbReference type="HAMAP-Rule" id="MF_02016"/>
    </source>
</evidence>
<dbReference type="GO" id="GO:0016998">
    <property type="term" value="P:cell wall macromolecule catabolic process"/>
    <property type="evidence" value="ECO:0007669"/>
    <property type="project" value="UniProtKB-UniRule"/>
</dbReference>
<dbReference type="GO" id="GO:0071555">
    <property type="term" value="P:cell wall organization"/>
    <property type="evidence" value="ECO:0007669"/>
    <property type="project" value="UniProtKB-KW"/>
</dbReference>
<feature type="region of interest" description="LT domain" evidence="7">
    <location>
        <begin position="255"/>
        <end position="490"/>
    </location>
</feature>
<comment type="caution">
    <text evidence="9">The sequence shown here is derived from an EMBL/GenBank/DDBJ whole genome shotgun (WGS) entry which is preliminary data.</text>
</comment>
<comment type="similarity">
    <text evidence="7">In the N-terminal section; belongs to the bacterial solute-binding protein 3 family.</text>
</comment>
<dbReference type="SMART" id="SM00062">
    <property type="entry name" value="PBPb"/>
    <property type="match status" value="1"/>
</dbReference>
<dbReference type="Proteomes" id="UP000003704">
    <property type="component" value="Unassembled WGS sequence"/>
</dbReference>
<comment type="similarity">
    <text evidence="1">Belongs to the bacterial solute-binding protein 3 family.</text>
</comment>
<dbReference type="STRING" id="1172194.WQQ_23330"/>
<keyword evidence="2 7" id="KW-0732">Signal</keyword>
<keyword evidence="10" id="KW-1185">Reference proteome</keyword>
<evidence type="ECO:0000256" key="3">
    <source>
        <dbReference type="ARBA" id="ARBA00023136"/>
    </source>
</evidence>
<evidence type="ECO:0000256" key="5">
    <source>
        <dbReference type="ARBA" id="ARBA00023239"/>
    </source>
</evidence>
<evidence type="ECO:0000256" key="2">
    <source>
        <dbReference type="ARBA" id="ARBA00022729"/>
    </source>
</evidence>
<comment type="catalytic activity">
    <reaction evidence="7">
        <text>Exolytic cleavage of the (1-&gt;4)-beta-glycosidic linkage between N-acetylmuramic acid (MurNAc) and N-acetylglucosamine (GlcNAc) residues in peptidoglycan, from either the reducing or the non-reducing ends of the peptidoglycan chains, with concomitant formation of a 1,6-anhydrobond in the MurNAc residue.</text>
        <dbReference type="EC" id="4.2.2.n1"/>
    </reaction>
</comment>
<dbReference type="PATRIC" id="fig|1172194.4.peg.2253"/>
<name>I8I686_9GAMM</name>
<dbReference type="PANTHER" id="PTHR35936">
    <property type="entry name" value="MEMBRANE-BOUND LYTIC MUREIN TRANSGLYCOSYLASE F"/>
    <property type="match status" value="1"/>
</dbReference>
<dbReference type="HAMAP" id="MF_02016">
    <property type="entry name" value="MltF"/>
    <property type="match status" value="1"/>
</dbReference>
<keyword evidence="3 7" id="KW-0472">Membrane</keyword>
<dbReference type="Gene3D" id="1.10.530.10">
    <property type="match status" value="1"/>
</dbReference>
<dbReference type="Pfam" id="PF00497">
    <property type="entry name" value="SBP_bac_3"/>
    <property type="match status" value="1"/>
</dbReference>
<keyword evidence="5 7" id="KW-0456">Lyase</keyword>
<gene>
    <name evidence="7" type="primary">mltF</name>
    <name evidence="9" type="ORF">WQQ_23330</name>
</gene>
<accession>I8I686</accession>
<feature type="active site" evidence="7">
    <location>
        <position position="301"/>
    </location>
</feature>
<evidence type="ECO:0000313" key="9">
    <source>
        <dbReference type="EMBL" id="EIT72196.1"/>
    </source>
</evidence>
<keyword evidence="6 7" id="KW-0961">Cell wall biogenesis/degradation</keyword>
<comment type="subcellular location">
    <subcellularLocation>
        <location evidence="7">Cell outer membrane</location>
        <topology evidence="7">Peripheral membrane protein</topology>
    </subcellularLocation>
    <text evidence="7">Attached to the inner leaflet of the outer membrane.</text>
</comment>
<feature type="domain" description="Solute-binding protein family 3/N-terminal" evidence="8">
    <location>
        <begin position="31"/>
        <end position="254"/>
    </location>
</feature>
<proteinExistence type="inferred from homology"/>
<protein>
    <recommendedName>
        <fullName evidence="7">Membrane-bound lytic murein transglycosylase F</fullName>
        <ecNumber evidence="7">4.2.2.n1</ecNumber>
    </recommendedName>
    <alternativeName>
        <fullName evidence="7">Murein lyase F</fullName>
    </alternativeName>
</protein>
<dbReference type="PANTHER" id="PTHR35936:SF32">
    <property type="entry name" value="MEMBRANE-BOUND LYTIC MUREIN TRANSGLYCOSYLASE F"/>
    <property type="match status" value="1"/>
</dbReference>
<dbReference type="CDD" id="cd01009">
    <property type="entry name" value="PBP2_YfhD_N"/>
    <property type="match status" value="1"/>
</dbReference>